<keyword evidence="5" id="KW-0926">Vacuole</keyword>
<evidence type="ECO:0000256" key="14">
    <source>
        <dbReference type="ARBA" id="ARBA00023180"/>
    </source>
</evidence>
<feature type="transmembrane region" description="Helical" evidence="16">
    <location>
        <begin position="623"/>
        <end position="644"/>
    </location>
</feature>
<organism evidence="20 21">
    <name type="scientific">Exidia glandulosa HHB12029</name>
    <dbReference type="NCBI Taxonomy" id="1314781"/>
    <lineage>
        <taxon>Eukaryota</taxon>
        <taxon>Fungi</taxon>
        <taxon>Dikarya</taxon>
        <taxon>Basidiomycota</taxon>
        <taxon>Agaricomycotina</taxon>
        <taxon>Agaricomycetes</taxon>
        <taxon>Auriculariales</taxon>
        <taxon>Exidiaceae</taxon>
        <taxon>Exidia</taxon>
    </lineage>
</organism>
<feature type="domain" description="Vacuolar membrane protease transmembrane" evidence="19">
    <location>
        <begin position="384"/>
        <end position="499"/>
    </location>
</feature>
<evidence type="ECO:0000259" key="17">
    <source>
        <dbReference type="Pfam" id="PF04389"/>
    </source>
</evidence>
<dbReference type="PANTHER" id="PTHR12147:SF58">
    <property type="entry name" value="VACUOLAR MEMBRANE PROTEASE"/>
    <property type="match status" value="1"/>
</dbReference>
<dbReference type="EMBL" id="KV426313">
    <property type="protein sequence ID" value="KZV82592.1"/>
    <property type="molecule type" value="Genomic_DNA"/>
</dbReference>
<evidence type="ECO:0000256" key="4">
    <source>
        <dbReference type="ARBA" id="ARBA00010918"/>
    </source>
</evidence>
<name>A0A165CJQ6_EXIGL</name>
<reference evidence="20 21" key="1">
    <citation type="journal article" date="2016" name="Mol. Biol. Evol.">
        <title>Comparative Genomics of Early-Diverging Mushroom-Forming Fungi Provides Insights into the Origins of Lignocellulose Decay Capabilities.</title>
        <authorList>
            <person name="Nagy L.G."/>
            <person name="Riley R."/>
            <person name="Tritt A."/>
            <person name="Adam C."/>
            <person name="Daum C."/>
            <person name="Floudas D."/>
            <person name="Sun H."/>
            <person name="Yadav J.S."/>
            <person name="Pangilinan J."/>
            <person name="Larsson K.H."/>
            <person name="Matsuura K."/>
            <person name="Barry K."/>
            <person name="Labutti K."/>
            <person name="Kuo R."/>
            <person name="Ohm R.A."/>
            <person name="Bhattacharya S.S."/>
            <person name="Shirouzu T."/>
            <person name="Yoshinaga Y."/>
            <person name="Martin F.M."/>
            <person name="Grigoriev I.V."/>
            <person name="Hibbett D.S."/>
        </authorList>
    </citation>
    <scope>NUCLEOTIDE SEQUENCE [LARGE SCALE GENOMIC DNA]</scope>
    <source>
        <strain evidence="20 21">HHB12029</strain>
    </source>
</reference>
<dbReference type="InterPro" id="IPR045175">
    <property type="entry name" value="M28_fam"/>
</dbReference>
<feature type="transmembrane region" description="Helical" evidence="16">
    <location>
        <begin position="348"/>
        <end position="371"/>
    </location>
</feature>
<evidence type="ECO:0000256" key="7">
    <source>
        <dbReference type="ARBA" id="ARBA00022692"/>
    </source>
</evidence>
<dbReference type="STRING" id="1314781.A0A165CJQ6"/>
<feature type="transmembrane region" description="Helical" evidence="16">
    <location>
        <begin position="597"/>
        <end position="616"/>
    </location>
</feature>
<feature type="transmembrane region" description="Helical" evidence="16">
    <location>
        <begin position="556"/>
        <end position="585"/>
    </location>
</feature>
<proteinExistence type="inferred from homology"/>
<keyword evidence="8 15" id="KW-0479">Metal-binding</keyword>
<evidence type="ECO:0000256" key="1">
    <source>
        <dbReference type="ARBA" id="ARBA00001947"/>
    </source>
</evidence>
<evidence type="ECO:0000313" key="21">
    <source>
        <dbReference type="Proteomes" id="UP000077266"/>
    </source>
</evidence>
<keyword evidence="13 16" id="KW-0472">Membrane</keyword>
<keyword evidence="9 15" id="KW-0378">Hydrolase</keyword>
<evidence type="ECO:0000256" key="3">
    <source>
        <dbReference type="ARBA" id="ARBA00004128"/>
    </source>
</evidence>
<evidence type="ECO:0000313" key="20">
    <source>
        <dbReference type="EMBL" id="KZV82592.1"/>
    </source>
</evidence>
<dbReference type="Proteomes" id="UP000077266">
    <property type="component" value="Unassembled WGS sequence"/>
</dbReference>
<dbReference type="InterPro" id="IPR048024">
    <property type="entry name" value="Fxna-like_M28_dom"/>
</dbReference>
<dbReference type="GO" id="GO:0008235">
    <property type="term" value="F:metalloexopeptidase activity"/>
    <property type="evidence" value="ECO:0007669"/>
    <property type="project" value="InterPro"/>
</dbReference>
<comment type="similarity">
    <text evidence="4 15">Belongs to the peptidase M28 family.</text>
</comment>
<evidence type="ECO:0000256" key="15">
    <source>
        <dbReference type="RuleBase" id="RU361240"/>
    </source>
</evidence>
<evidence type="ECO:0000256" key="9">
    <source>
        <dbReference type="ARBA" id="ARBA00022801"/>
    </source>
</evidence>
<dbReference type="AlphaFoldDB" id="A0A165CJQ6"/>
<dbReference type="SUPFAM" id="SSF53187">
    <property type="entry name" value="Zn-dependent exopeptidases"/>
    <property type="match status" value="1"/>
</dbReference>
<dbReference type="Pfam" id="PF22250">
    <property type="entry name" value="PFF1_C"/>
    <property type="match status" value="1"/>
</dbReference>
<keyword evidence="7 16" id="KW-0812">Transmembrane</keyword>
<comment type="function">
    <text evidence="2">May be involved in vacuolar sorting and osmoregulation.</text>
</comment>
<feature type="transmembrane region" description="Helical" evidence="16">
    <location>
        <begin position="383"/>
        <end position="405"/>
    </location>
</feature>
<evidence type="ECO:0000256" key="16">
    <source>
        <dbReference type="SAM" id="Phobius"/>
    </source>
</evidence>
<evidence type="ECO:0000256" key="2">
    <source>
        <dbReference type="ARBA" id="ARBA00003273"/>
    </source>
</evidence>
<dbReference type="InParanoid" id="A0A165CJQ6"/>
<evidence type="ECO:0000256" key="5">
    <source>
        <dbReference type="ARBA" id="ARBA00022554"/>
    </source>
</evidence>
<feature type="transmembrane region" description="Helical" evidence="16">
    <location>
        <begin position="478"/>
        <end position="502"/>
    </location>
</feature>
<gene>
    <name evidence="20" type="ORF">EXIGLDRAFT_684669</name>
</gene>
<dbReference type="InterPro" id="IPR053975">
    <property type="entry name" value="PFF1_C"/>
</dbReference>
<evidence type="ECO:0000256" key="8">
    <source>
        <dbReference type="ARBA" id="ARBA00022723"/>
    </source>
</evidence>
<dbReference type="PANTHER" id="PTHR12147">
    <property type="entry name" value="METALLOPEPTIDASE M28 FAMILY MEMBER"/>
    <property type="match status" value="1"/>
</dbReference>
<feature type="transmembrane region" description="Helical" evidence="16">
    <location>
        <begin position="453"/>
        <end position="472"/>
    </location>
</feature>
<dbReference type="Gene3D" id="3.40.630.10">
    <property type="entry name" value="Zn peptidases"/>
    <property type="match status" value="1"/>
</dbReference>
<evidence type="ECO:0000256" key="13">
    <source>
        <dbReference type="ARBA" id="ARBA00023136"/>
    </source>
</evidence>
<dbReference type="GO" id="GO:0006508">
    <property type="term" value="P:proteolysis"/>
    <property type="evidence" value="ECO:0007669"/>
    <property type="project" value="UniProtKB-KW"/>
</dbReference>
<dbReference type="Pfam" id="PF04389">
    <property type="entry name" value="Peptidase_M28"/>
    <property type="match status" value="1"/>
</dbReference>
<feature type="domain" description="Vacuolar membrane protease transmembrane" evidence="19">
    <location>
        <begin position="517"/>
        <end position="622"/>
    </location>
</feature>
<keyword evidence="6 15" id="KW-0645">Protease</keyword>
<keyword evidence="21" id="KW-1185">Reference proteome</keyword>
<dbReference type="CDD" id="cd03875">
    <property type="entry name" value="M28_Fxna_like"/>
    <property type="match status" value="1"/>
</dbReference>
<comment type="cofactor">
    <cofactor evidence="1">
        <name>Zn(2+)</name>
        <dbReference type="ChEBI" id="CHEBI:29105"/>
    </cofactor>
</comment>
<feature type="transmembrane region" description="Helical" evidence="16">
    <location>
        <begin position="411"/>
        <end position="433"/>
    </location>
</feature>
<accession>A0A165CJQ6</accession>
<dbReference type="FunCoup" id="A0A165CJQ6">
    <property type="interactions" value="23"/>
</dbReference>
<feature type="transmembrane region" description="Helical" evidence="16">
    <location>
        <begin position="12"/>
        <end position="36"/>
    </location>
</feature>
<dbReference type="InterPro" id="IPR007484">
    <property type="entry name" value="Peptidase_M28"/>
</dbReference>
<dbReference type="GO" id="GO:0046872">
    <property type="term" value="F:metal ion binding"/>
    <property type="evidence" value="ECO:0007669"/>
    <property type="project" value="UniProtKB-KW"/>
</dbReference>
<dbReference type="OrthoDB" id="76293at2759"/>
<sequence length="846" mass="91687">MTLRERALAILGFRVLPTTVVVGLTYLVIFVATLVYQEIPFAPSAETTRKAGVSFEDAWADLQVIATFPHPFNSRQNEVVQKHILTRLEAIASSHSGVEVEFDNQTAATYVHTYGAAVAGHYEATNILARINGTQPELDSVLISAHYDSVSTAPGATDDGMGVVTAIALVDYFSRNQPTRTLIFNINNGEEDGLWGARIFMEHPWSKLPTTFLNLEGAGAGGRPMLFRASSAAVTKAFRHVARPHGSSLTSDSFALGVVKSGTDFSIYSDAGMEGLDLAFYSRRSLYHTKDDSVPALGGKASLWTMLEASLATVKSLSSNEGTITGGGSPIYVDFLGHFMLVATQTTFFVVNLVLLIVGPIAVLALLFVYSRLGELQRLTKGWVRYPAALLINMVSTFGLAFMIVKLNPNVAYASTYIVLLSLLSVSYLSLYLPLRLAQHWKPVHQPKSTGLLSVYWLSWIFLVVSEVLLNGPGMGGLFFATFLNSMSLLAVLLDFAQSLYVPRSTRVIRSRAIEHQAGEAEAVESEEVTEVTPLLGEGTNGVSAEKETGEDNQPVLWVVQLLALATTNGILMMQAALLVLFALGQTVVDGNSPVPIYFGVAVCAILLFVPIAPFIHKIHHNVAVAVLLLLVISVPYVLLASSFSESAPLKVYFQQTVDLDTGANLVHINSLPGYATRDIIPDLPSARGKNVTCGASEKRAWNLLDCSWSGYEPSVAPGSPDEWLRMSASRLSPGTGRIVIHGANTHACRIYFDRPISSFRLEGDSQALTTSVKLARLWSRSWNPKFDAVVKWTGGGKLTGRAACGWAEQGQAIPALQEIISFLPSWARVTKLDDGLVEVSKSFKI</sequence>
<feature type="domain" description="Peptidase M28" evidence="17">
    <location>
        <begin position="126"/>
        <end position="308"/>
    </location>
</feature>
<protein>
    <recommendedName>
        <fullName evidence="15">Peptide hydrolase</fullName>
        <ecNumber evidence="15">3.4.-.-</ecNumber>
    </recommendedName>
</protein>
<evidence type="ECO:0000259" key="18">
    <source>
        <dbReference type="Pfam" id="PF22250"/>
    </source>
</evidence>
<keyword evidence="14" id="KW-0325">Glycoprotein</keyword>
<keyword evidence="12" id="KW-0482">Metalloprotease</keyword>
<evidence type="ECO:0000256" key="10">
    <source>
        <dbReference type="ARBA" id="ARBA00022833"/>
    </source>
</evidence>
<evidence type="ECO:0000256" key="12">
    <source>
        <dbReference type="ARBA" id="ARBA00023049"/>
    </source>
</evidence>
<feature type="domain" description="Vacuolar membrane protease C-terminal" evidence="18">
    <location>
        <begin position="650"/>
        <end position="840"/>
    </location>
</feature>
<dbReference type="EC" id="3.4.-.-" evidence="15"/>
<evidence type="ECO:0000256" key="11">
    <source>
        <dbReference type="ARBA" id="ARBA00022989"/>
    </source>
</evidence>
<comment type="subcellular location">
    <subcellularLocation>
        <location evidence="3">Vacuole membrane</location>
        <topology evidence="3">Multi-pass membrane protein</topology>
    </subcellularLocation>
</comment>
<keyword evidence="10 15" id="KW-0862">Zinc</keyword>
<evidence type="ECO:0000256" key="6">
    <source>
        <dbReference type="ARBA" id="ARBA00022670"/>
    </source>
</evidence>
<dbReference type="InterPro" id="IPR053976">
    <property type="entry name" value="PFF1_TM"/>
</dbReference>
<keyword evidence="11 16" id="KW-1133">Transmembrane helix</keyword>
<dbReference type="GO" id="GO:0005774">
    <property type="term" value="C:vacuolar membrane"/>
    <property type="evidence" value="ECO:0007669"/>
    <property type="project" value="UniProtKB-SubCell"/>
</dbReference>
<dbReference type="Pfam" id="PF22251">
    <property type="entry name" value="PFF1_TM"/>
    <property type="match status" value="2"/>
</dbReference>
<evidence type="ECO:0000259" key="19">
    <source>
        <dbReference type="Pfam" id="PF22251"/>
    </source>
</evidence>